<gene>
    <name evidence="2" type="ORF">FWILDA_LOCUS12764</name>
</gene>
<feature type="chain" id="PRO_5040909824" evidence="1">
    <location>
        <begin position="22"/>
        <end position="191"/>
    </location>
</feature>
<protein>
    <submittedName>
        <fullName evidence="2">13401_t:CDS:1</fullName>
    </submittedName>
</protein>
<comment type="caution">
    <text evidence="2">The sequence shown here is derived from an EMBL/GenBank/DDBJ whole genome shotgun (WGS) entry which is preliminary data.</text>
</comment>
<evidence type="ECO:0000256" key="1">
    <source>
        <dbReference type="SAM" id="SignalP"/>
    </source>
</evidence>
<reference evidence="2" key="1">
    <citation type="submission" date="2022-08" db="EMBL/GenBank/DDBJ databases">
        <authorList>
            <person name="Kallberg Y."/>
            <person name="Tangrot J."/>
            <person name="Rosling A."/>
        </authorList>
    </citation>
    <scope>NUCLEOTIDE SEQUENCE</scope>
    <source>
        <strain evidence="2">Wild A</strain>
    </source>
</reference>
<proteinExistence type="predicted"/>
<sequence>MAKLQMSTFFILFMLVVSTTAMSIKDDIVNLEKRTLCSNSKRNILSKRNDEVCKCTIAESVFSTEFRGFSFYSQDECGQTTIAGMFSRGFETLNDTSDIYFQIVDSCDRLLYDLTEGLNVQINNDGSTDPFLYTFSEINLDCFDDGILFPQVGKNSKRNCNLNRRQDGNNAMAVKKGTDVVAKASVDNVPR</sequence>
<dbReference type="AlphaFoldDB" id="A0A9W4SZA7"/>
<dbReference type="EMBL" id="CAMKVN010004323">
    <property type="protein sequence ID" value="CAI2186813.1"/>
    <property type="molecule type" value="Genomic_DNA"/>
</dbReference>
<dbReference type="Proteomes" id="UP001153678">
    <property type="component" value="Unassembled WGS sequence"/>
</dbReference>
<feature type="signal peptide" evidence="1">
    <location>
        <begin position="1"/>
        <end position="21"/>
    </location>
</feature>
<evidence type="ECO:0000313" key="2">
    <source>
        <dbReference type="EMBL" id="CAI2186813.1"/>
    </source>
</evidence>
<keyword evidence="1" id="KW-0732">Signal</keyword>
<name>A0A9W4SZA7_9GLOM</name>
<dbReference type="OrthoDB" id="2305685at2759"/>
<accession>A0A9W4SZA7</accession>
<keyword evidence="3" id="KW-1185">Reference proteome</keyword>
<evidence type="ECO:0000313" key="3">
    <source>
        <dbReference type="Proteomes" id="UP001153678"/>
    </source>
</evidence>
<organism evidence="2 3">
    <name type="scientific">Funneliformis geosporum</name>
    <dbReference type="NCBI Taxonomy" id="1117311"/>
    <lineage>
        <taxon>Eukaryota</taxon>
        <taxon>Fungi</taxon>
        <taxon>Fungi incertae sedis</taxon>
        <taxon>Mucoromycota</taxon>
        <taxon>Glomeromycotina</taxon>
        <taxon>Glomeromycetes</taxon>
        <taxon>Glomerales</taxon>
        <taxon>Glomeraceae</taxon>
        <taxon>Funneliformis</taxon>
    </lineage>
</organism>